<evidence type="ECO:0000256" key="9">
    <source>
        <dbReference type="RuleBase" id="RU369079"/>
    </source>
</evidence>
<feature type="transmembrane region" description="Helical" evidence="9">
    <location>
        <begin position="89"/>
        <end position="110"/>
    </location>
</feature>
<dbReference type="InterPro" id="IPR007387">
    <property type="entry name" value="TRAP_DctQ"/>
</dbReference>
<dbReference type="Proteomes" id="UP000050497">
    <property type="component" value="Unassembled WGS sequence"/>
</dbReference>
<evidence type="ECO:0000256" key="4">
    <source>
        <dbReference type="ARBA" id="ARBA00022519"/>
    </source>
</evidence>
<feature type="transmembrane region" description="Helical" evidence="9">
    <location>
        <begin position="50"/>
        <end position="68"/>
    </location>
</feature>
<dbReference type="GO" id="GO:0005886">
    <property type="term" value="C:plasma membrane"/>
    <property type="evidence" value="ECO:0007669"/>
    <property type="project" value="UniProtKB-SubCell"/>
</dbReference>
<feature type="transmembrane region" description="Helical" evidence="9">
    <location>
        <begin position="12"/>
        <end position="30"/>
    </location>
</feature>
<evidence type="ECO:0000256" key="2">
    <source>
        <dbReference type="ARBA" id="ARBA00022448"/>
    </source>
</evidence>
<dbReference type="AlphaFoldDB" id="A0A0N8KEN7"/>
<reference evidence="11 13" key="1">
    <citation type="submission" date="2015-09" db="EMBL/GenBank/DDBJ databases">
        <title>Identification and resolution of microdiversity through metagenomic sequencing of parallel consortia.</title>
        <authorList>
            <person name="Nelson W.C."/>
            <person name="Romine M.F."/>
            <person name="Lindemann S.R."/>
        </authorList>
    </citation>
    <scope>NUCLEOTIDE SEQUENCE [LARGE SCALE GENOMIC DNA]</scope>
    <source>
        <strain evidence="11">HL-109</strain>
    </source>
</reference>
<dbReference type="PANTHER" id="PTHR35011">
    <property type="entry name" value="2,3-DIKETO-L-GULONATE TRAP TRANSPORTER SMALL PERMEASE PROTEIN YIAM"/>
    <property type="match status" value="1"/>
</dbReference>
<evidence type="ECO:0000256" key="5">
    <source>
        <dbReference type="ARBA" id="ARBA00022692"/>
    </source>
</evidence>
<keyword evidence="6 9" id="KW-1133">Transmembrane helix</keyword>
<protein>
    <recommendedName>
        <fullName evidence="9">TRAP transporter small permease protein</fullName>
    </recommendedName>
</protein>
<dbReference type="PANTHER" id="PTHR35011:SF2">
    <property type="entry name" value="2,3-DIKETO-L-GULONATE TRAP TRANSPORTER SMALL PERMEASE PROTEIN YIAM"/>
    <property type="match status" value="1"/>
</dbReference>
<dbReference type="InterPro" id="IPR055348">
    <property type="entry name" value="DctQ"/>
</dbReference>
<keyword evidence="14" id="KW-1185">Reference proteome</keyword>
<dbReference type="EMBL" id="FMBM01000002">
    <property type="protein sequence ID" value="SCC82225.1"/>
    <property type="molecule type" value="Genomic_DNA"/>
</dbReference>
<dbReference type="STRING" id="1653334.GA0071312_3206"/>
<evidence type="ECO:0000256" key="8">
    <source>
        <dbReference type="ARBA" id="ARBA00038436"/>
    </source>
</evidence>
<evidence type="ECO:0000256" key="3">
    <source>
        <dbReference type="ARBA" id="ARBA00022475"/>
    </source>
</evidence>
<evidence type="ECO:0000313" key="11">
    <source>
        <dbReference type="EMBL" id="KPQ11850.1"/>
    </source>
</evidence>
<evidence type="ECO:0000256" key="7">
    <source>
        <dbReference type="ARBA" id="ARBA00023136"/>
    </source>
</evidence>
<keyword evidence="7 9" id="KW-0472">Membrane</keyword>
<reference evidence="12 14" key="2">
    <citation type="submission" date="2016-08" db="EMBL/GenBank/DDBJ databases">
        <authorList>
            <person name="Varghese N."/>
            <person name="Submissions Spin"/>
        </authorList>
    </citation>
    <scope>NUCLEOTIDE SEQUENCE [LARGE SCALE GENOMIC DNA]</scope>
    <source>
        <strain evidence="12 14">HL-109</strain>
    </source>
</reference>
<evidence type="ECO:0000313" key="14">
    <source>
        <dbReference type="Proteomes" id="UP000182800"/>
    </source>
</evidence>
<comment type="caution">
    <text evidence="11">The sequence shown here is derived from an EMBL/GenBank/DDBJ whole genome shotgun (WGS) entry which is preliminary data.</text>
</comment>
<dbReference type="EMBL" id="LJSX01000005">
    <property type="protein sequence ID" value="KPQ11850.1"/>
    <property type="molecule type" value="Genomic_DNA"/>
</dbReference>
<dbReference type="Proteomes" id="UP000182800">
    <property type="component" value="Unassembled WGS sequence"/>
</dbReference>
<name>A0A0N8KEN7_9HYPH</name>
<evidence type="ECO:0000259" key="10">
    <source>
        <dbReference type="Pfam" id="PF04290"/>
    </source>
</evidence>
<keyword evidence="2 9" id="KW-0813">Transport</keyword>
<keyword evidence="3" id="KW-1003">Cell membrane</keyword>
<accession>A0A0N8KEN7</accession>
<comment type="function">
    <text evidence="9">Part of the tripartite ATP-independent periplasmic (TRAP) transport system.</text>
</comment>
<dbReference type="GO" id="GO:0015740">
    <property type="term" value="P:C4-dicarboxylate transport"/>
    <property type="evidence" value="ECO:0007669"/>
    <property type="project" value="TreeGrafter"/>
</dbReference>
<keyword evidence="5 9" id="KW-0812">Transmembrane</keyword>
<sequence length="172" mass="18796">MSAALKALEKLEFFLIAALMLCMVALYATGIAVRELAPAWSRNVAFVDEATRYMMVWMVFLGLGLALARGRHIAMSVFRDRLGDRLGQILRKLIDFVGLGFCLYITWIGLDIAQRVAVTGQNSPTLGISAGILYGSLPAGFALLALRYALSLFGLIDRWNARDADAATLEGH</sequence>
<dbReference type="GO" id="GO:0022857">
    <property type="term" value="F:transmembrane transporter activity"/>
    <property type="evidence" value="ECO:0007669"/>
    <property type="project" value="UniProtKB-UniRule"/>
</dbReference>
<keyword evidence="4 9" id="KW-0997">Cell inner membrane</keyword>
<dbReference type="RefSeq" id="WP_165604060.1">
    <property type="nucleotide sequence ID" value="NZ_FMBM01000002.1"/>
</dbReference>
<evidence type="ECO:0000256" key="1">
    <source>
        <dbReference type="ARBA" id="ARBA00004429"/>
    </source>
</evidence>
<feature type="domain" description="Tripartite ATP-independent periplasmic transporters DctQ component" evidence="10">
    <location>
        <begin position="27"/>
        <end position="156"/>
    </location>
</feature>
<dbReference type="Pfam" id="PF04290">
    <property type="entry name" value="DctQ"/>
    <property type="match status" value="1"/>
</dbReference>
<evidence type="ECO:0000313" key="13">
    <source>
        <dbReference type="Proteomes" id="UP000050497"/>
    </source>
</evidence>
<comment type="subcellular location">
    <subcellularLocation>
        <location evidence="1 9">Cell inner membrane</location>
        <topology evidence="1 9">Multi-pass membrane protein</topology>
    </subcellularLocation>
</comment>
<gene>
    <name evidence="12" type="ORF">GA0071312_3206</name>
    <name evidence="11" type="ORF">HLUCCO17_05055</name>
</gene>
<comment type="subunit">
    <text evidence="9">The complex comprises the extracytoplasmic solute receptor protein and the two transmembrane proteins.</text>
</comment>
<proteinExistence type="inferred from homology"/>
<feature type="transmembrane region" description="Helical" evidence="9">
    <location>
        <begin position="130"/>
        <end position="150"/>
    </location>
</feature>
<comment type="similarity">
    <text evidence="8 9">Belongs to the TRAP transporter small permease family.</text>
</comment>
<evidence type="ECO:0000313" key="12">
    <source>
        <dbReference type="EMBL" id="SCC82225.1"/>
    </source>
</evidence>
<organism evidence="11 13">
    <name type="scientific">Saliniramus fredricksonii</name>
    <dbReference type="NCBI Taxonomy" id="1653334"/>
    <lineage>
        <taxon>Bacteria</taxon>
        <taxon>Pseudomonadati</taxon>
        <taxon>Pseudomonadota</taxon>
        <taxon>Alphaproteobacteria</taxon>
        <taxon>Hyphomicrobiales</taxon>
        <taxon>Salinarimonadaceae</taxon>
        <taxon>Saliniramus</taxon>
    </lineage>
</organism>
<evidence type="ECO:0000256" key="6">
    <source>
        <dbReference type="ARBA" id="ARBA00022989"/>
    </source>
</evidence>